<dbReference type="Gene3D" id="3.40.390.10">
    <property type="entry name" value="Collagenase (Catalytic Domain)"/>
    <property type="match status" value="1"/>
</dbReference>
<dbReference type="InterPro" id="IPR001590">
    <property type="entry name" value="Peptidase_M12B"/>
</dbReference>
<name>A0A1W1Y8D9_9FLAO</name>
<dbReference type="GO" id="GO:0006508">
    <property type="term" value="P:proteolysis"/>
    <property type="evidence" value="ECO:0007669"/>
    <property type="project" value="InterPro"/>
</dbReference>
<organism evidence="6 7">
    <name type="scientific">Moheibacter sediminis</name>
    <dbReference type="NCBI Taxonomy" id="1434700"/>
    <lineage>
        <taxon>Bacteria</taxon>
        <taxon>Pseudomonadati</taxon>
        <taxon>Bacteroidota</taxon>
        <taxon>Flavobacteriia</taxon>
        <taxon>Flavobacteriales</taxon>
        <taxon>Weeksellaceae</taxon>
        <taxon>Moheibacter</taxon>
    </lineage>
</organism>
<gene>
    <name evidence="6" type="ORF">SAMN06296427_10184</name>
</gene>
<keyword evidence="1 3" id="KW-0732">Signal</keyword>
<dbReference type="PROSITE" id="PS01180">
    <property type="entry name" value="CUB"/>
    <property type="match status" value="1"/>
</dbReference>
<dbReference type="NCBIfam" id="TIGR04183">
    <property type="entry name" value="Por_Secre_tail"/>
    <property type="match status" value="1"/>
</dbReference>
<sequence>MRKLFQLMTLLLFCTLIAQNKAVAEKIQQSHKNNQKFEKFELFGLNISKTQSQDYTKSAKDVSVLNLNHQQLNELISKKPRNLELTIPYNGTEVTVELIKQEIFTEDFVAKNEKGNIISYQPGVYYQGIVKGNNTSLAGFSFFENDVIGIVSSINLGNLTVGKSKDKRDFLAYSDKNILGSNPFVCGVDEIPENRQTPSFQLEMLSKAEMTEKCVRIYYEIANAPFLENGSSETETMNWITAIHNNINTLYANDDIQISLSEVMIWTNDDPYDGDYSQNLYEFAETRTSFNGDLAHLVNYPSTTSVAFLNSLCGDYRYAYSGIDMYFEEFPTYSWTIMAMTHEMGHSMGSPHTHACAWNGDNTAIDGCGPAWGYSEGCDGPIPDEGGTIMSYCHGTWVGINFTQGFGPQPAALIRNTIEGKPCIGTDCTSSCPPTVQGISVQEITPDNYQITISDETSSAWAYRVYEFGTTPTDWVDTNSQTIMISGLNPNRYYQFELGNKCSNGLMGGTTSATLLIGNFCGQNFVDTGGDSGNYQDYQTIIKTFYPAVASEKVKLTFSQFDLESDYDFMYIYNGNSVNAPLFANGNNLSGNNIPGPFTSTAEDGSITVRFISDGGVTSQGWVAAIECTQLSVEDNDNISGVEIYPNPTSSVLNIDAKKEIISVKLNDVSGKSVLIKKSNAVKEKLNIKHLPKGVYILTVEMKGQTVTKKIIKN</sequence>
<dbReference type="SUPFAM" id="SSF49854">
    <property type="entry name" value="Spermadhesin, CUB domain"/>
    <property type="match status" value="1"/>
</dbReference>
<dbReference type="Pfam" id="PF00431">
    <property type="entry name" value="CUB"/>
    <property type="match status" value="1"/>
</dbReference>
<reference evidence="6 7" key="1">
    <citation type="submission" date="2017-04" db="EMBL/GenBank/DDBJ databases">
        <authorList>
            <person name="Afonso C.L."/>
            <person name="Miller P.J."/>
            <person name="Scott M.A."/>
            <person name="Spackman E."/>
            <person name="Goraichik I."/>
            <person name="Dimitrov K.M."/>
            <person name="Suarez D.L."/>
            <person name="Swayne D.E."/>
        </authorList>
    </citation>
    <scope>NUCLEOTIDE SEQUENCE [LARGE SCALE GENOMIC DNA]</scope>
    <source>
        <strain evidence="6 7">CGMCC 1.12708</strain>
    </source>
</reference>
<dbReference type="Proteomes" id="UP000192393">
    <property type="component" value="Unassembled WGS sequence"/>
</dbReference>
<dbReference type="PANTHER" id="PTHR11905">
    <property type="entry name" value="ADAM A DISINTEGRIN AND METALLOPROTEASE DOMAIN"/>
    <property type="match status" value="1"/>
</dbReference>
<evidence type="ECO:0000256" key="3">
    <source>
        <dbReference type="SAM" id="SignalP"/>
    </source>
</evidence>
<dbReference type="PROSITE" id="PS50215">
    <property type="entry name" value="ADAM_MEPRO"/>
    <property type="match status" value="1"/>
</dbReference>
<dbReference type="InterPro" id="IPR035914">
    <property type="entry name" value="Sperma_CUB_dom_sf"/>
</dbReference>
<dbReference type="EMBL" id="FWXS01000001">
    <property type="protein sequence ID" value="SMC32432.1"/>
    <property type="molecule type" value="Genomic_DNA"/>
</dbReference>
<feature type="domain" description="CUB" evidence="4">
    <location>
        <begin position="521"/>
        <end position="629"/>
    </location>
</feature>
<dbReference type="SUPFAM" id="SSF55486">
    <property type="entry name" value="Metalloproteases ('zincins'), catalytic domain"/>
    <property type="match status" value="1"/>
</dbReference>
<evidence type="ECO:0000259" key="4">
    <source>
        <dbReference type="PROSITE" id="PS01180"/>
    </source>
</evidence>
<dbReference type="STRING" id="1434700.SAMN06296427_10184"/>
<protein>
    <submittedName>
        <fullName evidence="6">Por secretion system C-terminal sorting domain-containing protein</fullName>
    </submittedName>
</protein>
<evidence type="ECO:0000259" key="5">
    <source>
        <dbReference type="PROSITE" id="PS50215"/>
    </source>
</evidence>
<feature type="signal peptide" evidence="3">
    <location>
        <begin position="1"/>
        <end position="18"/>
    </location>
</feature>
<dbReference type="InterPro" id="IPR026444">
    <property type="entry name" value="Secre_tail"/>
</dbReference>
<dbReference type="OrthoDB" id="1182309at2"/>
<keyword evidence="2" id="KW-1015">Disulfide bond</keyword>
<dbReference type="Pfam" id="PF18962">
    <property type="entry name" value="Por_Secre_tail"/>
    <property type="match status" value="1"/>
</dbReference>
<evidence type="ECO:0000313" key="6">
    <source>
        <dbReference type="EMBL" id="SMC32432.1"/>
    </source>
</evidence>
<keyword evidence="7" id="KW-1185">Reference proteome</keyword>
<accession>A0A1W1Y8D9</accession>
<dbReference type="SMART" id="SM00042">
    <property type="entry name" value="CUB"/>
    <property type="match status" value="1"/>
</dbReference>
<feature type="domain" description="Peptidase M12B" evidence="5">
    <location>
        <begin position="213"/>
        <end position="378"/>
    </location>
</feature>
<dbReference type="InterPro" id="IPR024079">
    <property type="entry name" value="MetalloPept_cat_dom_sf"/>
</dbReference>
<dbReference type="Gene3D" id="2.60.120.290">
    <property type="entry name" value="Spermadhesin, CUB domain"/>
    <property type="match status" value="1"/>
</dbReference>
<dbReference type="PANTHER" id="PTHR11905:SF159">
    <property type="entry name" value="ADAM METALLOPROTEASE"/>
    <property type="match status" value="1"/>
</dbReference>
<evidence type="ECO:0000313" key="7">
    <source>
        <dbReference type="Proteomes" id="UP000192393"/>
    </source>
</evidence>
<dbReference type="Pfam" id="PF13688">
    <property type="entry name" value="Reprolysin_5"/>
    <property type="match status" value="1"/>
</dbReference>
<dbReference type="InterPro" id="IPR000859">
    <property type="entry name" value="CUB_dom"/>
</dbReference>
<evidence type="ECO:0000256" key="1">
    <source>
        <dbReference type="ARBA" id="ARBA00022729"/>
    </source>
</evidence>
<proteinExistence type="predicted"/>
<feature type="chain" id="PRO_5012709566" evidence="3">
    <location>
        <begin position="19"/>
        <end position="714"/>
    </location>
</feature>
<dbReference type="RefSeq" id="WP_084015304.1">
    <property type="nucleotide sequence ID" value="NZ_FWXS01000001.1"/>
</dbReference>
<dbReference type="GO" id="GO:0004222">
    <property type="term" value="F:metalloendopeptidase activity"/>
    <property type="evidence" value="ECO:0007669"/>
    <property type="project" value="InterPro"/>
</dbReference>
<evidence type="ECO:0000256" key="2">
    <source>
        <dbReference type="ARBA" id="ARBA00023157"/>
    </source>
</evidence>
<dbReference type="CDD" id="cd00041">
    <property type="entry name" value="CUB"/>
    <property type="match status" value="1"/>
</dbReference>
<dbReference type="AlphaFoldDB" id="A0A1W1Y8D9"/>